<protein>
    <recommendedName>
        <fullName evidence="9">Protein-export membrane protein SecG</fullName>
    </recommendedName>
</protein>
<evidence type="ECO:0000313" key="11">
    <source>
        <dbReference type="Proteomes" id="UP000178599"/>
    </source>
</evidence>
<keyword evidence="7 9" id="KW-0811">Translocation</keyword>
<evidence type="ECO:0000256" key="5">
    <source>
        <dbReference type="ARBA" id="ARBA00022927"/>
    </source>
</evidence>
<keyword evidence="9" id="KW-1003">Cell membrane</keyword>
<evidence type="ECO:0000313" key="10">
    <source>
        <dbReference type="EMBL" id="OGZ02819.1"/>
    </source>
</evidence>
<keyword evidence="3 9" id="KW-0813">Transport</keyword>
<dbReference type="NCBIfam" id="TIGR00810">
    <property type="entry name" value="secG"/>
    <property type="match status" value="1"/>
</dbReference>
<evidence type="ECO:0000256" key="1">
    <source>
        <dbReference type="ARBA" id="ARBA00004141"/>
    </source>
</evidence>
<dbReference type="GO" id="GO:0009306">
    <property type="term" value="P:protein secretion"/>
    <property type="evidence" value="ECO:0007669"/>
    <property type="project" value="UniProtKB-UniRule"/>
</dbReference>
<evidence type="ECO:0000256" key="7">
    <source>
        <dbReference type="ARBA" id="ARBA00023010"/>
    </source>
</evidence>
<evidence type="ECO:0000256" key="9">
    <source>
        <dbReference type="RuleBase" id="RU365087"/>
    </source>
</evidence>
<keyword evidence="6 9" id="KW-1133">Transmembrane helix</keyword>
<dbReference type="GO" id="GO:0015450">
    <property type="term" value="F:protein-transporting ATPase activity"/>
    <property type="evidence" value="ECO:0007669"/>
    <property type="project" value="UniProtKB-UniRule"/>
</dbReference>
<dbReference type="GO" id="GO:0005886">
    <property type="term" value="C:plasma membrane"/>
    <property type="evidence" value="ECO:0007669"/>
    <property type="project" value="UniProtKB-SubCell"/>
</dbReference>
<keyword evidence="4 9" id="KW-0812">Transmembrane</keyword>
<dbReference type="EMBL" id="MHLE01000018">
    <property type="protein sequence ID" value="OGZ02819.1"/>
    <property type="molecule type" value="Genomic_DNA"/>
</dbReference>
<accession>A0A1G2CN85</accession>
<keyword evidence="5 9" id="KW-0653">Protein transport</keyword>
<evidence type="ECO:0000256" key="8">
    <source>
        <dbReference type="ARBA" id="ARBA00023136"/>
    </source>
</evidence>
<comment type="similarity">
    <text evidence="2 9">Belongs to the SecG family.</text>
</comment>
<evidence type="ECO:0000256" key="6">
    <source>
        <dbReference type="ARBA" id="ARBA00022989"/>
    </source>
</evidence>
<name>A0A1G2CN85_9BACT</name>
<sequence>MIIKTLEVIISVALIILILIQERSSGLSGTFGGGESGAYFKRRGLERIVFYLTIISLVAFITLSILNFVL</sequence>
<comment type="subcellular location">
    <subcellularLocation>
        <location evidence="9">Cell membrane</location>
        <topology evidence="9">Multi-pass membrane protein</topology>
    </subcellularLocation>
    <subcellularLocation>
        <location evidence="1">Membrane</location>
        <topology evidence="1">Multi-pass membrane protein</topology>
    </subcellularLocation>
</comment>
<reference evidence="10 11" key="1">
    <citation type="journal article" date="2016" name="Nat. Commun.">
        <title>Thousands of microbial genomes shed light on interconnected biogeochemical processes in an aquifer system.</title>
        <authorList>
            <person name="Anantharaman K."/>
            <person name="Brown C.T."/>
            <person name="Hug L.A."/>
            <person name="Sharon I."/>
            <person name="Castelle C.J."/>
            <person name="Probst A.J."/>
            <person name="Thomas B.C."/>
            <person name="Singh A."/>
            <person name="Wilkins M.J."/>
            <person name="Karaoz U."/>
            <person name="Brodie E.L."/>
            <person name="Williams K.H."/>
            <person name="Hubbard S.S."/>
            <person name="Banfield J.F."/>
        </authorList>
    </citation>
    <scope>NUCLEOTIDE SEQUENCE [LARGE SCALE GENOMIC DNA]</scope>
</reference>
<dbReference type="Pfam" id="PF03840">
    <property type="entry name" value="SecG"/>
    <property type="match status" value="1"/>
</dbReference>
<evidence type="ECO:0000256" key="3">
    <source>
        <dbReference type="ARBA" id="ARBA00022448"/>
    </source>
</evidence>
<comment type="function">
    <text evidence="9">Involved in protein export. Participates in an early event of protein translocation.</text>
</comment>
<comment type="caution">
    <text evidence="9">Lacks conserved residue(s) required for the propagation of feature annotation.</text>
</comment>
<dbReference type="AlphaFoldDB" id="A0A1G2CN85"/>
<organism evidence="10 11">
    <name type="scientific">Candidatus Liptonbacteria bacterium RIFOXYB1_FULL_36_10</name>
    <dbReference type="NCBI Taxonomy" id="1798654"/>
    <lineage>
        <taxon>Bacteria</taxon>
        <taxon>Candidatus Liptoniibacteriota</taxon>
    </lineage>
</organism>
<keyword evidence="8 9" id="KW-0472">Membrane</keyword>
<evidence type="ECO:0000256" key="2">
    <source>
        <dbReference type="ARBA" id="ARBA00008445"/>
    </source>
</evidence>
<feature type="transmembrane region" description="Helical" evidence="9">
    <location>
        <begin position="48"/>
        <end position="69"/>
    </location>
</feature>
<proteinExistence type="inferred from homology"/>
<dbReference type="Proteomes" id="UP000178599">
    <property type="component" value="Unassembled WGS sequence"/>
</dbReference>
<evidence type="ECO:0000256" key="4">
    <source>
        <dbReference type="ARBA" id="ARBA00022692"/>
    </source>
</evidence>
<gene>
    <name evidence="10" type="ORF">A2390_01460</name>
</gene>
<comment type="caution">
    <text evidence="10">The sequence shown here is derived from an EMBL/GenBank/DDBJ whole genome shotgun (WGS) entry which is preliminary data.</text>
</comment>
<dbReference type="InterPro" id="IPR004692">
    <property type="entry name" value="SecG"/>
</dbReference>